<dbReference type="InterPro" id="IPR036855">
    <property type="entry name" value="Znf_CCCH_sf"/>
</dbReference>
<dbReference type="InterPro" id="IPR041367">
    <property type="entry name" value="Znf-CCCH_4"/>
</dbReference>
<feature type="region of interest" description="Disordered" evidence="5">
    <location>
        <begin position="244"/>
        <end position="280"/>
    </location>
</feature>
<feature type="compositionally biased region" description="Basic and acidic residues" evidence="5">
    <location>
        <begin position="974"/>
        <end position="988"/>
    </location>
</feature>
<proteinExistence type="predicted"/>
<dbReference type="InterPro" id="IPR000571">
    <property type="entry name" value="Znf_CCCH"/>
</dbReference>
<evidence type="ECO:0000256" key="2">
    <source>
        <dbReference type="ARBA" id="ARBA00022771"/>
    </source>
</evidence>
<dbReference type="GO" id="GO:0008270">
    <property type="term" value="F:zinc ion binding"/>
    <property type="evidence" value="ECO:0007669"/>
    <property type="project" value="UniProtKB-KW"/>
</dbReference>
<dbReference type="SMART" id="SM00513">
    <property type="entry name" value="SAP"/>
    <property type="match status" value="1"/>
</dbReference>
<feature type="compositionally biased region" description="Polar residues" evidence="5">
    <location>
        <begin position="381"/>
        <end position="393"/>
    </location>
</feature>
<keyword evidence="6" id="KW-1133">Transmembrane helix</keyword>
<dbReference type="EMBL" id="LSRX01000020">
    <property type="protein sequence ID" value="OLQ14035.1"/>
    <property type="molecule type" value="Genomic_DNA"/>
</dbReference>
<dbReference type="InterPro" id="IPR003034">
    <property type="entry name" value="SAP_dom"/>
</dbReference>
<evidence type="ECO:0000259" key="8">
    <source>
        <dbReference type="PROSITE" id="PS50800"/>
    </source>
</evidence>
<evidence type="ECO:0000256" key="4">
    <source>
        <dbReference type="PROSITE-ProRule" id="PRU00723"/>
    </source>
</evidence>
<accession>A0A1Q9F2X2</accession>
<feature type="region of interest" description="Disordered" evidence="5">
    <location>
        <begin position="2046"/>
        <end position="2113"/>
    </location>
</feature>
<feature type="compositionally biased region" description="Polar residues" evidence="5">
    <location>
        <begin position="998"/>
        <end position="1008"/>
    </location>
</feature>
<keyword evidence="1 4" id="KW-0479">Metal-binding</keyword>
<dbReference type="PROSITE" id="PS50800">
    <property type="entry name" value="SAP"/>
    <property type="match status" value="1"/>
</dbReference>
<evidence type="ECO:0000256" key="6">
    <source>
        <dbReference type="SAM" id="Phobius"/>
    </source>
</evidence>
<keyword evidence="10" id="KW-1185">Reference proteome</keyword>
<evidence type="ECO:0000256" key="1">
    <source>
        <dbReference type="ARBA" id="ARBA00022723"/>
    </source>
</evidence>
<evidence type="ECO:0000259" key="7">
    <source>
        <dbReference type="PROSITE" id="PS50103"/>
    </source>
</evidence>
<feature type="domain" description="SAP" evidence="8">
    <location>
        <begin position="2123"/>
        <end position="2157"/>
    </location>
</feature>
<feature type="zinc finger region" description="C3H1-type" evidence="4">
    <location>
        <begin position="276"/>
        <end position="304"/>
    </location>
</feature>
<feature type="region of interest" description="Disordered" evidence="5">
    <location>
        <begin position="381"/>
        <end position="400"/>
    </location>
</feature>
<keyword evidence="2 4" id="KW-0863">Zinc-finger</keyword>
<dbReference type="SUPFAM" id="SSF90229">
    <property type="entry name" value="CCCH zinc finger"/>
    <property type="match status" value="1"/>
</dbReference>
<keyword evidence="6" id="KW-0472">Membrane</keyword>
<evidence type="ECO:0000256" key="5">
    <source>
        <dbReference type="SAM" id="MobiDB-lite"/>
    </source>
</evidence>
<evidence type="ECO:0000313" key="10">
    <source>
        <dbReference type="Proteomes" id="UP000186817"/>
    </source>
</evidence>
<sequence length="2243" mass="250829">MEQVKPGTAVLATLPNPAEGCEAALQFQDWLEVAGSVLADVSEQSGQWRVEVVRTVEETYARWLNATPLERLAIAPTGAEHLTSGRWLRLNARISSMLLTAMNETLRQDMVSQRLTQDAVRMVFRLHTTFQPGGSAERQEVLRRLQAPQDYVTTDTVDEALKAIRNWPRWLARCKTVNMSPPDPSVLARGLMSITTRFIQASPDAAFRTSMLRTTLRLDAQPSLEQVTAYQRHLQAELETMVTAKSSTQVPTAAIRAIDKTQPPDKGGPPKTPDKEKGNDMCRYFMKPTGCKRGSRCNFSHSMQHLDKDTMADPGSVWHVGVNPTVRQRNTRTPGSERGGATTSTAATVASVQEAAPSTGSTVNGVPWTLESLVQIAQQVVQSQDNNTRSGDSSPEKVKPEVKTLVVTDIRVCSVRASTAALLDSGATHCLRTAATESEWEEAEDVVVQLAGNHQLWMKMSNNGSLLMPPRTAAPTQHGVQTIVPLGQLVQTLGYTLLWSPEVCYLEDPQGSRLRLKVQGGCPQLCEVEALSLIARIEDRRREALENATLATADAVDDVTSQLNRTWLDYLKDYVQDDNKAAGLRALRDAPFMDDVPGECLNGLVPQVSRSGAWESMKGVSFLTRHQRRRFLHAKRWVIHLFAGAEGHYEFFKLSQGGTEVLELDLHRCRGQDIMRSEVWEFLLWGARMGKIDAIIGGPPGRTKGMFPPNGESSKDLKPMTLVARMLWLHAVAQVGRQVHGSHMDSSRPVGFLMEHPEMKVKNQQPEEEDYVGCDQVWDLPMWRTYAELNDLQYASFDQGAMGGTIATNLYALLSLDELRQSSMPTTEPQDERKESTWAPGLVRAMVVALTFWDREKVVSPGLRAMTPAQWREHVNSNHEHHRKDCATCVMARGTGRRHQKVRHPDAYVLTTDLSGPLKPGLDPTSKGTMGKGLKYLLVGKYVVPKEFVKGYASKEPPGDHGLCQEELPPNPEAEYKDLFGDIEELARPSDQPPQPQEDGSNGETNQAVEPPDSSENLFGDIEELARPSQPPPQEDGSFIFDGAPAEGSPYILEAPAEGSPQEEERLPDPIEEEEIDYDPSYAGDSEPEEAQPEGPVTGTAAHAVMEAGDCHPPEFTHLVFAVGLPNNLATTVKAAIQDIYLGGHGMPVYRFHGDRGECFNHHFRSWLRDQGIRATWTELVPYYKPQNYLYGYGQWRPKLRQLNNELRRREKSLESKWSKGRYVGLSSLLQRGHVVYLPDDEGDTGEKFLHTFHVRSGLIEPPQPDVELIIDPKPRRKVTIKTSPKDIEMRVLTLSREELAEIATNEADKILADWDWEEARALVVKLAMNQSFKDMKFGVYRLLAKLVVDVEPTATFTSVYEENFGQNFEKETKCKLLYPNVRRYHEVLDWEGNRTMVIAYTPQCLGKLSQGDVTILEEHGFPTPLSQLPEAFGGEPPPGVRTLQTGFDGQEPQGDEFVSEDPTREAPVEDDDVNGWEMFLELEPGRGMVKVASEALGLQQIPERKVMKTEVVYTTDVETIINNLSAPLEVTYTVDPREVLRCLEFWEPAIRKEVAGVEVMELWGLIRALYGLRQSPALWGSFRDEELAQLSIPQGLRLQQGKIVSSWWSVLDSNNEAVGIIIIYVDDFMILGAPSVVEMLTTAIQGLWDTSPLSWLGPSNTVRFLGMELSMNQGMDNLIYVSQAGYIQELLRHHELPAARQDKIPVSKELSSFAVESTDLPPDDYTVHWAQRLTGEILWLSQRSRPDLSYTTSLMSTLCTRAPHRVVEVGLKALSYLKRTSSYQLQVGWEPEGLVMFSDAAYAPQAEKSHSGWLVRYNSMPVLWRSSRQPMTTLSTAESELLAMTEGTIAMKGVECLLSDVKEEVEDREIASDSLAALAISAGSSSWRTRHLRIRSNWMVEQITRGMIKTRHCPGERQLADMLTKPLSSQRLQMLLELWGIKEKKNKNAATTTTVTGAASKAALAIVCCLLMMTVEATPTNHRSGSLELDSNMLNVMMTLLMLLGFLMVYEGLKWLVLETYREWTPGARERKIRRLEKLRDATSRAIQQELQRREPTATSTSSRATEGPSSPLVTTTRAELRTPRTITEPTPQESPGGWSCSTTRVEQDDGADRERICQDVLALMRCEELREGLRLQGISGTGLKADLVNRLAATLVPRPIGFSEEDVASIRSLALDQGPAGRTVAGKVLLKRLEADFKYYARLEESSFWNITPSTVTNLLQVRSEYRGTWNPRRKDRKRYF</sequence>
<feature type="transmembrane region" description="Helical" evidence="6">
    <location>
        <begin position="1994"/>
        <end position="2014"/>
    </location>
</feature>
<dbReference type="Gene3D" id="4.10.1000.10">
    <property type="entry name" value="Zinc finger, CCCH-type"/>
    <property type="match status" value="1"/>
</dbReference>
<comment type="caution">
    <text evidence="9">The sequence shown here is derived from an EMBL/GenBank/DDBJ whole genome shotgun (WGS) entry which is preliminary data.</text>
</comment>
<feature type="domain" description="C3H1-type" evidence="7">
    <location>
        <begin position="276"/>
        <end position="304"/>
    </location>
</feature>
<gene>
    <name evidence="9" type="ORF">AK812_SmicGene1826</name>
</gene>
<reference evidence="9 10" key="1">
    <citation type="submission" date="2016-02" db="EMBL/GenBank/DDBJ databases">
        <title>Genome analysis of coral dinoflagellate symbionts highlights evolutionary adaptations to a symbiotic lifestyle.</title>
        <authorList>
            <person name="Aranda M."/>
            <person name="Li Y."/>
            <person name="Liew Y.J."/>
            <person name="Baumgarten S."/>
            <person name="Simakov O."/>
            <person name="Wilson M."/>
            <person name="Piel J."/>
            <person name="Ashoor H."/>
            <person name="Bougouffa S."/>
            <person name="Bajic V.B."/>
            <person name="Ryu T."/>
            <person name="Ravasi T."/>
            <person name="Bayer T."/>
            <person name="Micklem G."/>
            <person name="Kim H."/>
            <person name="Bhak J."/>
            <person name="Lajeunesse T.C."/>
            <person name="Voolstra C.R."/>
        </authorList>
    </citation>
    <scope>NUCLEOTIDE SEQUENCE [LARGE SCALE GENOMIC DNA]</scope>
    <source>
        <strain evidence="9 10">CCMP2467</strain>
    </source>
</reference>
<keyword evidence="6" id="KW-0812">Transmembrane</keyword>
<feature type="compositionally biased region" description="Polar residues" evidence="5">
    <location>
        <begin position="2086"/>
        <end position="2106"/>
    </location>
</feature>
<feature type="region of interest" description="Disordered" evidence="5">
    <location>
        <begin position="1451"/>
        <end position="1471"/>
    </location>
</feature>
<organism evidence="9 10">
    <name type="scientific">Symbiodinium microadriaticum</name>
    <name type="common">Dinoflagellate</name>
    <name type="synonym">Zooxanthella microadriatica</name>
    <dbReference type="NCBI Taxonomy" id="2951"/>
    <lineage>
        <taxon>Eukaryota</taxon>
        <taxon>Sar</taxon>
        <taxon>Alveolata</taxon>
        <taxon>Dinophyceae</taxon>
        <taxon>Suessiales</taxon>
        <taxon>Symbiodiniaceae</taxon>
        <taxon>Symbiodinium</taxon>
    </lineage>
</organism>
<keyword evidence="3 4" id="KW-0862">Zinc</keyword>
<evidence type="ECO:0000256" key="3">
    <source>
        <dbReference type="ARBA" id="ARBA00022833"/>
    </source>
</evidence>
<dbReference type="PROSITE" id="PS50103">
    <property type="entry name" value="ZF_C3H1"/>
    <property type="match status" value="1"/>
</dbReference>
<protein>
    <submittedName>
        <fullName evidence="9">Retrovirus-related Pol polyprotein from transposon TNT 1-94</fullName>
    </submittedName>
</protein>
<evidence type="ECO:0000313" key="9">
    <source>
        <dbReference type="EMBL" id="OLQ14035.1"/>
    </source>
</evidence>
<dbReference type="Proteomes" id="UP000186817">
    <property type="component" value="Unassembled WGS sequence"/>
</dbReference>
<name>A0A1Q9F2X2_SYMMI</name>
<dbReference type="Pfam" id="PF18044">
    <property type="entry name" value="zf-CCCH_4"/>
    <property type="match status" value="1"/>
</dbReference>
<dbReference type="CDD" id="cd09272">
    <property type="entry name" value="RNase_HI_RT_Ty1"/>
    <property type="match status" value="1"/>
</dbReference>
<feature type="compositionally biased region" description="Polar residues" evidence="5">
    <location>
        <begin position="2058"/>
        <end position="2079"/>
    </location>
</feature>
<feature type="region of interest" description="Disordered" evidence="5">
    <location>
        <begin position="1077"/>
        <end position="1096"/>
    </location>
</feature>
<dbReference type="OrthoDB" id="417344at2759"/>
<feature type="region of interest" description="Disordered" evidence="5">
    <location>
        <begin position="954"/>
        <end position="1071"/>
    </location>
</feature>